<dbReference type="Proteomes" id="UP000694680">
    <property type="component" value="Chromosome 5"/>
</dbReference>
<dbReference type="SMART" id="SM00558">
    <property type="entry name" value="JmjC"/>
    <property type="match status" value="1"/>
</dbReference>
<evidence type="ECO:0000256" key="11">
    <source>
        <dbReference type="ARBA" id="ARBA00023002"/>
    </source>
</evidence>
<keyword evidence="11" id="KW-0560">Oxidoreductase</keyword>
<feature type="domain" description="PHD-type" evidence="20">
    <location>
        <begin position="1180"/>
        <end position="1234"/>
    </location>
</feature>
<dbReference type="Gene3D" id="1.10.150.60">
    <property type="entry name" value="ARID DNA-binding domain"/>
    <property type="match status" value="1"/>
</dbReference>
<protein>
    <recommendedName>
        <fullName evidence="4">[histone H3]-trimethyl-L-lysine(4) demethylase</fullName>
        <ecNumber evidence="4">1.14.11.67</ecNumber>
    </recommendedName>
</protein>
<reference evidence="24" key="3">
    <citation type="submission" date="2025-09" db="UniProtKB">
        <authorList>
            <consortium name="Ensembl"/>
        </authorList>
    </citation>
    <scope>IDENTIFICATION</scope>
</reference>
<dbReference type="Pfam" id="PF02373">
    <property type="entry name" value="JmjC"/>
    <property type="match status" value="1"/>
</dbReference>
<dbReference type="Gene3D" id="2.60.120.650">
    <property type="entry name" value="Cupin"/>
    <property type="match status" value="1"/>
</dbReference>
<comment type="catalytic activity">
    <reaction evidence="17">
        <text>N(6),N(6),N(6)-trimethyl-L-lysyl(4)-[histone H3] + 3 2-oxoglutarate + 3 O2 = L-lysyl(4)-[histone H3] + 3 formaldehyde + 3 succinate + 3 CO2</text>
        <dbReference type="Rhea" id="RHEA:60208"/>
        <dbReference type="Rhea" id="RHEA-COMP:15537"/>
        <dbReference type="Rhea" id="RHEA-COMP:15547"/>
        <dbReference type="ChEBI" id="CHEBI:15379"/>
        <dbReference type="ChEBI" id="CHEBI:16526"/>
        <dbReference type="ChEBI" id="CHEBI:16810"/>
        <dbReference type="ChEBI" id="CHEBI:16842"/>
        <dbReference type="ChEBI" id="CHEBI:29969"/>
        <dbReference type="ChEBI" id="CHEBI:30031"/>
        <dbReference type="ChEBI" id="CHEBI:61961"/>
        <dbReference type="EC" id="1.14.11.67"/>
    </reaction>
</comment>
<evidence type="ECO:0000259" key="23">
    <source>
        <dbReference type="PROSITE" id="PS51184"/>
    </source>
</evidence>
<feature type="domain" description="PHD-type" evidence="20">
    <location>
        <begin position="221"/>
        <end position="271"/>
    </location>
</feature>
<feature type="domain" description="PHD-type" evidence="20">
    <location>
        <begin position="969"/>
        <end position="1017"/>
    </location>
</feature>
<dbReference type="InterPro" id="IPR013637">
    <property type="entry name" value="Lys_sp_deMease-like_dom"/>
</dbReference>
<dbReference type="SUPFAM" id="SSF46774">
    <property type="entry name" value="ARID-like"/>
    <property type="match status" value="1"/>
</dbReference>
<dbReference type="InterPro" id="IPR001606">
    <property type="entry name" value="ARID_dom"/>
</dbReference>
<evidence type="ECO:0000256" key="17">
    <source>
        <dbReference type="ARBA" id="ARBA00048734"/>
    </source>
</evidence>
<dbReference type="FunFam" id="1.10.150.60:FF:000001">
    <property type="entry name" value="Putative lysine-specific demethylase 5b"/>
    <property type="match status" value="1"/>
</dbReference>
<dbReference type="InterPro" id="IPR013083">
    <property type="entry name" value="Znf_RING/FYVE/PHD"/>
</dbReference>
<proteinExistence type="inferred from homology"/>
<organism evidence="24 25">
    <name type="scientific">Gouania willdenowi</name>
    <name type="common">Blunt-snouted clingfish</name>
    <name type="synonym">Lepadogaster willdenowi</name>
    <dbReference type="NCBI Taxonomy" id="441366"/>
    <lineage>
        <taxon>Eukaryota</taxon>
        <taxon>Metazoa</taxon>
        <taxon>Chordata</taxon>
        <taxon>Craniata</taxon>
        <taxon>Vertebrata</taxon>
        <taxon>Euteleostomi</taxon>
        <taxon>Actinopterygii</taxon>
        <taxon>Neopterygii</taxon>
        <taxon>Teleostei</taxon>
        <taxon>Neoteleostei</taxon>
        <taxon>Acanthomorphata</taxon>
        <taxon>Ovalentaria</taxon>
        <taxon>Blenniimorphae</taxon>
        <taxon>Blenniiformes</taxon>
        <taxon>Gobiesocoidei</taxon>
        <taxon>Gobiesocidae</taxon>
        <taxon>Gobiesocinae</taxon>
        <taxon>Gouania</taxon>
    </lineage>
</organism>
<dbReference type="InterPro" id="IPR001965">
    <property type="entry name" value="Znf_PHD"/>
</dbReference>
<keyword evidence="10" id="KW-0223">Dioxygenase</keyword>
<dbReference type="GO" id="GO:0003677">
    <property type="term" value="F:DNA binding"/>
    <property type="evidence" value="ECO:0007669"/>
    <property type="project" value="InterPro"/>
</dbReference>
<comment type="cofactor">
    <cofactor evidence="1">
        <name>Fe(2+)</name>
        <dbReference type="ChEBI" id="CHEBI:29033"/>
    </cofactor>
</comment>
<dbReference type="InterPro" id="IPR019787">
    <property type="entry name" value="Znf_PHD-finger"/>
</dbReference>
<comment type="subcellular location">
    <subcellularLocation>
        <location evidence="2">Nucleus</location>
    </subcellularLocation>
</comment>
<dbReference type="PROSITE" id="PS51183">
    <property type="entry name" value="JMJN"/>
    <property type="match status" value="1"/>
</dbReference>
<dbReference type="FunFam" id="3.30.40.10:FF:000023">
    <property type="entry name" value="Lysine (K)-specific demethylase 5A"/>
    <property type="match status" value="1"/>
</dbReference>
<dbReference type="Pfam" id="PF21323">
    <property type="entry name" value="KDM5_C-hel"/>
    <property type="match status" value="1"/>
</dbReference>
<keyword evidence="14" id="KW-0090">Biological rhythms</keyword>
<keyword evidence="16" id="KW-0539">Nucleus</keyword>
<comment type="similarity">
    <text evidence="3">Belongs to the JARID1 histone demethylase family.</text>
</comment>
<dbReference type="Gene3D" id="3.30.40.10">
    <property type="entry name" value="Zinc/RING finger domain, C3HC4 (zinc finger)"/>
    <property type="match status" value="2"/>
</dbReference>
<dbReference type="InterPro" id="IPR003347">
    <property type="entry name" value="JmjC_dom"/>
</dbReference>
<reference evidence="24" key="2">
    <citation type="submission" date="2025-08" db="UniProtKB">
        <authorList>
            <consortium name="Ensembl"/>
        </authorList>
    </citation>
    <scope>IDENTIFICATION</scope>
</reference>
<evidence type="ECO:0000259" key="20">
    <source>
        <dbReference type="PROSITE" id="PS50016"/>
    </source>
</evidence>
<feature type="domain" description="JmjC" evidence="23">
    <location>
        <begin position="365"/>
        <end position="531"/>
    </location>
</feature>
<dbReference type="GO" id="GO:0006355">
    <property type="term" value="P:regulation of DNA-templated transcription"/>
    <property type="evidence" value="ECO:0007669"/>
    <property type="project" value="TreeGrafter"/>
</dbReference>
<dbReference type="CDD" id="cd16874">
    <property type="entry name" value="ARID_KDM5B"/>
    <property type="match status" value="1"/>
</dbReference>
<dbReference type="SMART" id="SM00249">
    <property type="entry name" value="PHD"/>
    <property type="match status" value="3"/>
</dbReference>
<dbReference type="CDD" id="cd15687">
    <property type="entry name" value="PHD3_KDM5B"/>
    <property type="match status" value="1"/>
</dbReference>
<dbReference type="PANTHER" id="PTHR10694:SF136">
    <property type="entry name" value="[HISTONE H3]-TRIMETHYL-L-LYSINE(4) DEMETHYLASE"/>
    <property type="match status" value="1"/>
</dbReference>
<feature type="domain" description="JmjN" evidence="22">
    <location>
        <begin position="15"/>
        <end position="56"/>
    </location>
</feature>
<dbReference type="SMART" id="SM00501">
    <property type="entry name" value="BRIGHT"/>
    <property type="match status" value="1"/>
</dbReference>
<dbReference type="GO" id="GO:0008270">
    <property type="term" value="F:zinc ion binding"/>
    <property type="evidence" value="ECO:0007669"/>
    <property type="project" value="UniProtKB-KW"/>
</dbReference>
<evidence type="ECO:0000313" key="24">
    <source>
        <dbReference type="Ensembl" id="ENSGWIP00000050654.1"/>
    </source>
</evidence>
<dbReference type="SMART" id="SM00545">
    <property type="entry name" value="JmjN"/>
    <property type="match status" value="1"/>
</dbReference>
<dbReference type="PANTHER" id="PTHR10694">
    <property type="entry name" value="LYSINE-SPECIFIC DEMETHYLASE"/>
    <property type="match status" value="1"/>
</dbReference>
<dbReference type="InterPro" id="IPR047981">
    <property type="entry name" value="KDM5B_ARID"/>
</dbReference>
<evidence type="ECO:0000259" key="22">
    <source>
        <dbReference type="PROSITE" id="PS51183"/>
    </source>
</evidence>
<evidence type="ECO:0000256" key="8">
    <source>
        <dbReference type="ARBA" id="ARBA00022833"/>
    </source>
</evidence>
<evidence type="ECO:0000256" key="10">
    <source>
        <dbReference type="ARBA" id="ARBA00022964"/>
    </source>
</evidence>
<evidence type="ECO:0000256" key="13">
    <source>
        <dbReference type="ARBA" id="ARBA00023015"/>
    </source>
</evidence>
<feature type="region of interest" description="Disordered" evidence="19">
    <location>
        <begin position="1142"/>
        <end position="1175"/>
    </location>
</feature>
<dbReference type="FunFam" id="2.60.120.650:FF:000001">
    <property type="entry name" value="Putative lysine-specific demethylase 5b"/>
    <property type="match status" value="1"/>
</dbReference>
<evidence type="ECO:0000256" key="19">
    <source>
        <dbReference type="SAM" id="MobiDB-lite"/>
    </source>
</evidence>
<evidence type="ECO:0000256" key="16">
    <source>
        <dbReference type="ARBA" id="ARBA00023242"/>
    </source>
</evidence>
<dbReference type="PROSITE" id="PS51011">
    <property type="entry name" value="ARID"/>
    <property type="match status" value="1"/>
</dbReference>
<dbReference type="FunFam" id="2.60.120.650:FF:000035">
    <property type="entry name" value="PHD transcription factor Rum1"/>
    <property type="match status" value="1"/>
</dbReference>
<dbReference type="Pfam" id="PF08429">
    <property type="entry name" value="PLU-1"/>
    <property type="match status" value="1"/>
</dbReference>
<keyword evidence="7 18" id="KW-0863">Zinc-finger</keyword>
<keyword evidence="25" id="KW-1185">Reference proteome</keyword>
<dbReference type="GO" id="GO:0048511">
    <property type="term" value="P:rhythmic process"/>
    <property type="evidence" value="ECO:0007669"/>
    <property type="project" value="UniProtKB-KW"/>
</dbReference>
<accession>A0A8C5HTW9</accession>
<dbReference type="GO" id="GO:0005654">
    <property type="term" value="C:nucleoplasm"/>
    <property type="evidence" value="ECO:0007669"/>
    <property type="project" value="UniProtKB-ARBA"/>
</dbReference>
<keyword evidence="12" id="KW-0408">Iron</keyword>
<dbReference type="Pfam" id="PF01388">
    <property type="entry name" value="ARID"/>
    <property type="match status" value="1"/>
</dbReference>
<dbReference type="SMART" id="SM01014">
    <property type="entry name" value="ARID"/>
    <property type="match status" value="1"/>
</dbReference>
<dbReference type="SUPFAM" id="SSF51197">
    <property type="entry name" value="Clavaminate synthase-like"/>
    <property type="match status" value="1"/>
</dbReference>
<dbReference type="InterPro" id="IPR003349">
    <property type="entry name" value="JmjN"/>
</dbReference>
<dbReference type="InterPro" id="IPR047978">
    <property type="entry name" value="KDM5B_PHD1"/>
</dbReference>
<evidence type="ECO:0000256" key="5">
    <source>
        <dbReference type="ARBA" id="ARBA00022723"/>
    </source>
</evidence>
<dbReference type="InterPro" id="IPR011011">
    <property type="entry name" value="Znf_FYVE_PHD"/>
</dbReference>
<evidence type="ECO:0000256" key="14">
    <source>
        <dbReference type="ARBA" id="ARBA00023108"/>
    </source>
</evidence>
<gene>
    <name evidence="24" type="primary">kdm5ba</name>
</gene>
<evidence type="ECO:0000256" key="9">
    <source>
        <dbReference type="ARBA" id="ARBA00022853"/>
    </source>
</evidence>
<dbReference type="CDD" id="cd15603">
    <property type="entry name" value="PHD1_KDM5B"/>
    <property type="match status" value="1"/>
</dbReference>
<evidence type="ECO:0000256" key="15">
    <source>
        <dbReference type="ARBA" id="ARBA00023163"/>
    </source>
</evidence>
<dbReference type="AlphaFoldDB" id="A0A8C5HTW9"/>
<evidence type="ECO:0000256" key="3">
    <source>
        <dbReference type="ARBA" id="ARBA00006801"/>
    </source>
</evidence>
<dbReference type="SUPFAM" id="SSF57903">
    <property type="entry name" value="FYVE/PHD zinc finger"/>
    <property type="match status" value="3"/>
</dbReference>
<dbReference type="PROSITE" id="PS01359">
    <property type="entry name" value="ZF_PHD_1"/>
    <property type="match status" value="2"/>
</dbReference>
<keyword evidence="5" id="KW-0479">Metal-binding</keyword>
<dbReference type="InterPro" id="IPR048615">
    <property type="entry name" value="KDM5_C-hel"/>
</dbReference>
<reference evidence="24" key="1">
    <citation type="submission" date="2020-06" db="EMBL/GenBank/DDBJ databases">
        <authorList>
            <consortium name="Wellcome Sanger Institute Data Sharing"/>
        </authorList>
    </citation>
    <scope>NUCLEOTIDE SEQUENCE [LARGE SCALE GENOMIC DNA]</scope>
</reference>
<dbReference type="Pfam" id="PF00628">
    <property type="entry name" value="PHD"/>
    <property type="match status" value="3"/>
</dbReference>
<dbReference type="Ensembl" id="ENSGWIT00000054703.1">
    <property type="protein sequence ID" value="ENSGWIP00000050654.1"/>
    <property type="gene ID" value="ENSGWIG00000023928.1"/>
</dbReference>
<feature type="domain" description="ARID" evidence="21">
    <location>
        <begin position="80"/>
        <end position="170"/>
    </location>
</feature>
<keyword evidence="8" id="KW-0862">Zinc</keyword>
<evidence type="ECO:0000259" key="21">
    <source>
        <dbReference type="PROSITE" id="PS51011"/>
    </source>
</evidence>
<name>A0A8C5HTW9_GOUWI</name>
<evidence type="ECO:0000256" key="7">
    <source>
        <dbReference type="ARBA" id="ARBA00022771"/>
    </source>
</evidence>
<keyword evidence="6" id="KW-0677">Repeat</keyword>
<evidence type="ECO:0000256" key="1">
    <source>
        <dbReference type="ARBA" id="ARBA00001954"/>
    </source>
</evidence>
<dbReference type="InterPro" id="IPR019786">
    <property type="entry name" value="Zinc_finger_PHD-type_CS"/>
</dbReference>
<evidence type="ECO:0000256" key="2">
    <source>
        <dbReference type="ARBA" id="ARBA00004123"/>
    </source>
</evidence>
<sequence>MSQPQLNEFIPPPECPVFEPSWEEFTDPFAYINKIRPIAEKTGICKIRPPPEWQPPFACDVDRLKFTPRIQRLNELEAQTRVKLNFLDQIAKFWEFQGCTLKIPHVERKILDLYQLNKLVNEEGGFDAVCRDRRWTKISVKMGFAPGKAIGSHLRAHYERILYPYNLFQTGANLPVCTVTCFLLSLSIVCFSQATRRKKPKQASCFLFLSATLRNGSLVEQYHCLMCGKGTAEDRLLLCDGCDDSYHIFCLIPPLHDVPKGDWRCPKCLAQECGKPPVAFGFEQAARSYTLQAFGDMADSFKSDYFNMPVHMVPTELVEKEFWRLVSTIEDDVTVEYGADIASKEFGSGFPVKNGHFEVGPDDEHYQSSGWNLNNMPVFDGSVLTHITADICGMKLPWLYVGMCFSSFCWHIEDHWSYSINYLHWGEPKTWYGAPGYAAEHLESVMKKLAPELFESQPDLLHQLVTIMNPNTLMNNGVPIYRTNQCAGEFVITFPRAYHSGFNQGFNFAEAVNFCTMDWMPIGRSCVRHYRELSRYCVFSHDEMVCNMALKADIMDVELASAVQKEMKMMVEEEEELRGRIVNKGVLQSQQVDYEMLPDEARQCCKCRTTCYLSGITCACSPGKMVCLHHALDLCSCPHRGKSQNQNELTVEELRSFVQQLDSLPCNIRQSPLLKDLLTRVDEFQQRSEHLLADESPSALELQELLDASLGLDVELPQLPLLRERLEQARWLEAVQLASSRPDSLCLDTMRRLIDQGVGLAPHSSVEKAMARLQELLTVSEQWEERVLSLLEASPHHSLETLDGALQEVENIPAYLPNCLQLKDVINEAKKWIHEADSLLSELVLKAEGLPVKLEPLSRLEALVTDIQSWKESAAKTFLLKNSPLSLLEVLCPRCDVGFGHQRSRFKKVKDSPLVFKKASTKLDSVCDVKKALTESRDSASAVRQCEMENLLALRASNESKLLSAENCHAVCVCQKPPSGTMVQCELCRNVYHSGCVTTAEEQEYGQAWLCPQCQRSKKPQLDKVLPLLASLQRIRVRLPEGDALRFLIERTVRWQHRVQQACTEGVLEKVSNMVSPLSFSHLNCKHLYSFIIIDINLWGKKHDICDNGVSSLKKEKLNIQSRKTKRRLECSDSLENEKSEKFCKGKPKKSKERSKESKMVSSPTHTMSDPAASDSEEDFSLCAAPWCREPEGDEVNWVQCDGNCNQWFHQICVGLSAERAEREDYICITCTQPDYNRRE</sequence>
<evidence type="ECO:0000256" key="6">
    <source>
        <dbReference type="ARBA" id="ARBA00022737"/>
    </source>
</evidence>
<dbReference type="PROSITE" id="PS51184">
    <property type="entry name" value="JMJC"/>
    <property type="match status" value="1"/>
</dbReference>
<dbReference type="GO" id="GO:0034647">
    <property type="term" value="F:histone H3K4me/H3K4me2/H3K4me3 demethylase activity"/>
    <property type="evidence" value="ECO:0007669"/>
    <property type="project" value="UniProtKB-EC"/>
</dbReference>
<dbReference type="EC" id="1.14.11.67" evidence="4"/>
<dbReference type="Pfam" id="PF02375">
    <property type="entry name" value="JmjN"/>
    <property type="match status" value="1"/>
</dbReference>
<dbReference type="PROSITE" id="PS50016">
    <property type="entry name" value="ZF_PHD_2"/>
    <property type="match status" value="3"/>
</dbReference>
<keyword evidence="13" id="KW-0805">Transcription regulation</keyword>
<dbReference type="GO" id="GO:0000785">
    <property type="term" value="C:chromatin"/>
    <property type="evidence" value="ECO:0007669"/>
    <property type="project" value="TreeGrafter"/>
</dbReference>
<dbReference type="InterPro" id="IPR047979">
    <property type="entry name" value="KDM5B_PHD3"/>
</dbReference>
<keyword evidence="15" id="KW-0804">Transcription</keyword>
<evidence type="ECO:0000313" key="25">
    <source>
        <dbReference type="Proteomes" id="UP000694680"/>
    </source>
</evidence>
<dbReference type="InterPro" id="IPR036431">
    <property type="entry name" value="ARID_dom_sf"/>
</dbReference>
<keyword evidence="9" id="KW-0156">Chromatin regulator</keyword>
<evidence type="ECO:0000256" key="12">
    <source>
        <dbReference type="ARBA" id="ARBA00023004"/>
    </source>
</evidence>
<evidence type="ECO:0000256" key="4">
    <source>
        <dbReference type="ARBA" id="ARBA00012902"/>
    </source>
</evidence>
<evidence type="ECO:0000256" key="18">
    <source>
        <dbReference type="PROSITE-ProRule" id="PRU00146"/>
    </source>
</evidence>